<dbReference type="SUPFAM" id="SSF63829">
    <property type="entry name" value="Calcium-dependent phosphotriesterase"/>
    <property type="match status" value="1"/>
</dbReference>
<name>A0A4S3MMR0_9RHOB</name>
<evidence type="ECO:0000256" key="2">
    <source>
        <dbReference type="PIRSR" id="PIRSR605511-1"/>
    </source>
</evidence>
<dbReference type="GO" id="GO:0019853">
    <property type="term" value="P:L-ascorbic acid biosynthetic process"/>
    <property type="evidence" value="ECO:0007669"/>
    <property type="project" value="TreeGrafter"/>
</dbReference>
<comment type="similarity">
    <text evidence="1">Belongs to the SMP-30/CGR1 family.</text>
</comment>
<dbReference type="GO" id="GO:0005509">
    <property type="term" value="F:calcium ion binding"/>
    <property type="evidence" value="ECO:0007669"/>
    <property type="project" value="TreeGrafter"/>
</dbReference>
<dbReference type="OrthoDB" id="2633250at2"/>
<dbReference type="EMBL" id="SSND01000002">
    <property type="protein sequence ID" value="THD83599.1"/>
    <property type="molecule type" value="Genomic_DNA"/>
</dbReference>
<evidence type="ECO:0000256" key="3">
    <source>
        <dbReference type="PIRSR" id="PIRSR605511-2"/>
    </source>
</evidence>
<feature type="binding site" evidence="3">
    <location>
        <position position="100"/>
    </location>
    <ligand>
        <name>substrate</name>
    </ligand>
</feature>
<feature type="binding site" evidence="3">
    <location>
        <position position="149"/>
    </location>
    <ligand>
        <name>a divalent metal cation</name>
        <dbReference type="ChEBI" id="CHEBI:60240"/>
    </ligand>
</feature>
<dbReference type="Gene3D" id="2.120.10.30">
    <property type="entry name" value="TolB, C-terminal domain"/>
    <property type="match status" value="1"/>
</dbReference>
<dbReference type="PANTHER" id="PTHR10907:SF47">
    <property type="entry name" value="REGUCALCIN"/>
    <property type="match status" value="1"/>
</dbReference>
<feature type="binding site" evidence="3">
    <location>
        <position position="17"/>
    </location>
    <ligand>
        <name>a divalent metal cation</name>
        <dbReference type="ChEBI" id="CHEBI:60240"/>
    </ligand>
</feature>
<dbReference type="PRINTS" id="PR01790">
    <property type="entry name" value="SMP30FAMILY"/>
</dbReference>
<feature type="active site" description="Proton donor/acceptor" evidence="2">
    <location>
        <position position="198"/>
    </location>
</feature>
<dbReference type="Pfam" id="PF08450">
    <property type="entry name" value="SGL"/>
    <property type="match status" value="1"/>
</dbReference>
<dbReference type="RefSeq" id="WP_136394493.1">
    <property type="nucleotide sequence ID" value="NZ_SSND01000002.1"/>
</dbReference>
<gene>
    <name evidence="5" type="ORF">E7811_09985</name>
</gene>
<protein>
    <submittedName>
        <fullName evidence="5">SMP-30/gluconolactonase/LRE family protein</fullName>
    </submittedName>
</protein>
<evidence type="ECO:0000259" key="4">
    <source>
        <dbReference type="Pfam" id="PF08450"/>
    </source>
</evidence>
<reference evidence="5 6" key="1">
    <citation type="submission" date="2019-04" db="EMBL/GenBank/DDBJ databases">
        <title>Draft genome sequence of Gemmobacter aestuarii sp. nov.</title>
        <authorList>
            <person name="Hameed A."/>
            <person name="Lin S.-Y."/>
            <person name="Shahina M."/>
            <person name="Lai W.-A."/>
            <person name="Young C.-C."/>
        </authorList>
    </citation>
    <scope>NUCLEOTIDE SEQUENCE [LARGE SCALE GENOMIC DNA]</scope>
    <source>
        <strain evidence="5 6">CC-PW-75</strain>
    </source>
</reference>
<evidence type="ECO:0000313" key="6">
    <source>
        <dbReference type="Proteomes" id="UP000309450"/>
    </source>
</evidence>
<keyword evidence="6" id="KW-1185">Reference proteome</keyword>
<keyword evidence="3" id="KW-0479">Metal-binding</keyword>
<dbReference type="InterPro" id="IPR005511">
    <property type="entry name" value="SMP-30"/>
</dbReference>
<comment type="cofactor">
    <cofactor evidence="3">
        <name>Zn(2+)</name>
        <dbReference type="ChEBI" id="CHEBI:29105"/>
    </cofactor>
    <text evidence="3">Binds 1 divalent metal cation per subunit.</text>
</comment>
<sequence length="291" mass="31467">MTRITRLLPDTRFGLGEGPVWDDRAQVLYFVDIAARALHRLDPETGAHTSWAFDEKISCLGLTEGDGILVSGQSGLWLLNPADGSRALRFPIPALPADMRTNDGKVGPDGCFWVGTMTDSDTRGPDGFLMRIAPDGEVRVVLKGLTTPNGLGWSADGARLYYAETRDRTVDLFDVGVDGALSNRRRFADIPADCGRPDGAAFDAEGHYWVAGIDAGRVNRIAPHGRIASHVDLPTPMVTMPCFGGPDLRTVFVTSLIRKGADDPQAGGLFSFRAPVAGRLPHRFKIRGNLI</sequence>
<feature type="domain" description="SMP-30/Gluconolactonase/LRE-like region" evidence="4">
    <location>
        <begin position="15"/>
        <end position="255"/>
    </location>
</feature>
<keyword evidence="3" id="KW-0862">Zinc</keyword>
<dbReference type="InterPro" id="IPR013658">
    <property type="entry name" value="SGL"/>
</dbReference>
<feature type="binding site" evidence="3">
    <location>
        <position position="102"/>
    </location>
    <ligand>
        <name>substrate</name>
    </ligand>
</feature>
<dbReference type="Proteomes" id="UP000309450">
    <property type="component" value="Unassembled WGS sequence"/>
</dbReference>
<accession>A0A4S3MMR0</accession>
<dbReference type="GO" id="GO:0004341">
    <property type="term" value="F:gluconolactonase activity"/>
    <property type="evidence" value="ECO:0007669"/>
    <property type="project" value="TreeGrafter"/>
</dbReference>
<dbReference type="AlphaFoldDB" id="A0A4S3MMR0"/>
<organism evidence="5 6">
    <name type="scientific">Aliigemmobacter aestuarii</name>
    <dbReference type="NCBI Taxonomy" id="1445661"/>
    <lineage>
        <taxon>Bacteria</taxon>
        <taxon>Pseudomonadati</taxon>
        <taxon>Pseudomonadota</taxon>
        <taxon>Alphaproteobacteria</taxon>
        <taxon>Rhodobacterales</taxon>
        <taxon>Paracoccaceae</taxon>
        <taxon>Aliigemmobacter</taxon>
    </lineage>
</organism>
<proteinExistence type="inferred from homology"/>
<comment type="caution">
    <text evidence="5">The sequence shown here is derived from an EMBL/GenBank/DDBJ whole genome shotgun (WGS) entry which is preliminary data.</text>
</comment>
<dbReference type="PANTHER" id="PTHR10907">
    <property type="entry name" value="REGUCALCIN"/>
    <property type="match status" value="1"/>
</dbReference>
<evidence type="ECO:0000313" key="5">
    <source>
        <dbReference type="EMBL" id="THD83599.1"/>
    </source>
</evidence>
<evidence type="ECO:0000256" key="1">
    <source>
        <dbReference type="ARBA" id="ARBA00008853"/>
    </source>
</evidence>
<dbReference type="InterPro" id="IPR011042">
    <property type="entry name" value="6-blade_b-propeller_TolB-like"/>
</dbReference>
<feature type="binding site" evidence="3">
    <location>
        <position position="198"/>
    </location>
    <ligand>
        <name>a divalent metal cation</name>
        <dbReference type="ChEBI" id="CHEBI:60240"/>
    </ligand>
</feature>